<proteinExistence type="predicted"/>
<name>A0A1G4B8F0_9PEZI</name>
<dbReference type="AlphaFoldDB" id="A0A1G4B8F0"/>
<gene>
    <name evidence="1" type="ORF">CORC01_07008</name>
</gene>
<evidence type="ECO:0000313" key="1">
    <source>
        <dbReference type="EMBL" id="OHE97593.1"/>
    </source>
</evidence>
<keyword evidence="2" id="KW-1185">Reference proteome</keyword>
<dbReference type="GeneID" id="34560156"/>
<protein>
    <submittedName>
        <fullName evidence="1">Uncharacterized protein</fullName>
    </submittedName>
</protein>
<evidence type="ECO:0000313" key="2">
    <source>
        <dbReference type="Proteomes" id="UP000176998"/>
    </source>
</evidence>
<reference evidence="1 2" key="1">
    <citation type="submission" date="2016-09" db="EMBL/GenBank/DDBJ databases">
        <authorList>
            <person name="Capua I."/>
            <person name="De Benedictis P."/>
            <person name="Joannis T."/>
            <person name="Lombin L.H."/>
            <person name="Cattoli G."/>
        </authorList>
    </citation>
    <scope>NUCLEOTIDE SEQUENCE [LARGE SCALE GENOMIC DNA]</scope>
    <source>
        <strain evidence="1 2">IMI 309357</strain>
    </source>
</reference>
<accession>A0A1G4B8F0</accession>
<dbReference type="EMBL" id="MJBS01000055">
    <property type="protein sequence ID" value="OHE97593.1"/>
    <property type="molecule type" value="Genomic_DNA"/>
</dbReference>
<comment type="caution">
    <text evidence="1">The sequence shown here is derived from an EMBL/GenBank/DDBJ whole genome shotgun (WGS) entry which is preliminary data.</text>
</comment>
<dbReference type="OrthoDB" id="5386682at2759"/>
<dbReference type="STRING" id="1209926.A0A1G4B8F0"/>
<organism evidence="1 2">
    <name type="scientific">Colletotrichum orchidophilum</name>
    <dbReference type="NCBI Taxonomy" id="1209926"/>
    <lineage>
        <taxon>Eukaryota</taxon>
        <taxon>Fungi</taxon>
        <taxon>Dikarya</taxon>
        <taxon>Ascomycota</taxon>
        <taxon>Pezizomycotina</taxon>
        <taxon>Sordariomycetes</taxon>
        <taxon>Hypocreomycetidae</taxon>
        <taxon>Glomerellales</taxon>
        <taxon>Glomerellaceae</taxon>
        <taxon>Colletotrichum</taxon>
    </lineage>
</organism>
<dbReference type="Proteomes" id="UP000176998">
    <property type="component" value="Unassembled WGS sequence"/>
</dbReference>
<dbReference type="RefSeq" id="XP_022474746.1">
    <property type="nucleotide sequence ID" value="XM_022618646.1"/>
</dbReference>
<sequence>MDSIYNLLGLTKLPLIPDYDTDVSVAAVYVDYFAQYLAFWKGTGRGRTSPSLEMPIEEYSDQISQAPMSLRTGLLVSGIRIGEVIRNLPKPVLFDTWHRLINLIEQLRTENTQFQNGMTAQEAVFPPKLRVSG</sequence>